<dbReference type="OrthoDB" id="5480874at2"/>
<accession>A0A6N7PVZ8</accession>
<dbReference type="NCBIfam" id="NF040521">
    <property type="entry name" value="C45_proenzyme"/>
    <property type="match status" value="1"/>
</dbReference>
<dbReference type="Proteomes" id="UP000440224">
    <property type="component" value="Unassembled WGS sequence"/>
</dbReference>
<protein>
    <recommendedName>
        <fullName evidence="3">Peptidase C45 hydrolase domain-containing protein</fullName>
    </recommendedName>
</protein>
<dbReference type="InterPro" id="IPR047803">
    <property type="entry name" value="DCD1A/B-like"/>
</dbReference>
<reference evidence="4 5" key="1">
    <citation type="submission" date="2019-10" db="EMBL/GenBank/DDBJ databases">
        <title>A soil myxobacterium in the family Polyangiaceae.</title>
        <authorList>
            <person name="Li Y."/>
            <person name="Wang J."/>
        </authorList>
    </citation>
    <scope>NUCLEOTIDE SEQUENCE [LARGE SCALE GENOMIC DNA]</scope>
    <source>
        <strain evidence="4 5">DSM 14734</strain>
    </source>
</reference>
<evidence type="ECO:0000313" key="5">
    <source>
        <dbReference type="Proteomes" id="UP000440224"/>
    </source>
</evidence>
<dbReference type="InterPro" id="IPR047794">
    <property type="entry name" value="C45_proenzyme-like"/>
</dbReference>
<name>A0A6N7PVZ8_9BACT</name>
<organism evidence="4 5">
    <name type="scientific">Polyangium spumosum</name>
    <dbReference type="NCBI Taxonomy" id="889282"/>
    <lineage>
        <taxon>Bacteria</taxon>
        <taxon>Pseudomonadati</taxon>
        <taxon>Myxococcota</taxon>
        <taxon>Polyangia</taxon>
        <taxon>Polyangiales</taxon>
        <taxon>Polyangiaceae</taxon>
        <taxon>Polyangium</taxon>
    </lineage>
</organism>
<keyword evidence="2" id="KW-0472">Membrane</keyword>
<dbReference type="Pfam" id="PF03417">
    <property type="entry name" value="AAT"/>
    <property type="match status" value="1"/>
</dbReference>
<dbReference type="PANTHER" id="PTHR35190:SF2">
    <property type="entry name" value="PROTEIN DCD1B"/>
    <property type="match status" value="1"/>
</dbReference>
<feature type="region of interest" description="Disordered" evidence="1">
    <location>
        <begin position="1"/>
        <end position="97"/>
    </location>
</feature>
<evidence type="ECO:0000256" key="2">
    <source>
        <dbReference type="SAM" id="Phobius"/>
    </source>
</evidence>
<evidence type="ECO:0000259" key="3">
    <source>
        <dbReference type="Pfam" id="PF03417"/>
    </source>
</evidence>
<evidence type="ECO:0000313" key="4">
    <source>
        <dbReference type="EMBL" id="MRG94254.1"/>
    </source>
</evidence>
<evidence type="ECO:0000256" key="1">
    <source>
        <dbReference type="SAM" id="MobiDB-lite"/>
    </source>
</evidence>
<dbReference type="AlphaFoldDB" id="A0A6N7PVZ8"/>
<feature type="compositionally biased region" description="Basic residues" evidence="1">
    <location>
        <begin position="15"/>
        <end position="83"/>
    </location>
</feature>
<feature type="compositionally biased region" description="Basic and acidic residues" evidence="1">
    <location>
        <begin position="84"/>
        <end position="97"/>
    </location>
</feature>
<feature type="compositionally biased region" description="Pro residues" evidence="1">
    <location>
        <begin position="1"/>
        <end position="11"/>
    </location>
</feature>
<feature type="domain" description="Peptidase C45 hydrolase" evidence="3">
    <location>
        <begin position="288"/>
        <end position="478"/>
    </location>
</feature>
<gene>
    <name evidence="4" type="ORF">GF068_20345</name>
</gene>
<comment type="caution">
    <text evidence="4">The sequence shown here is derived from an EMBL/GenBank/DDBJ whole genome shotgun (WGS) entry which is preliminary data.</text>
</comment>
<sequence length="572" mass="64019">MRAAPVSPPDDPLARRTRRRLCVRGRDHPPRRRRRRPHRRGPHGRRLSARARARHPFPQRARPGPHRLSCPRHPRRVAHHPRHAVTEEGPKKPAERPRARWRRRLVVVFVLLVVVPTLAHFGVLLGTRIEPPAIAATSGDAAEARPGLRVLGPAYARKRGAILEVRLAGTPEEIGHQHSRLLYPEMVENEGTLYDQFRHYVPVPPLRWLLVDLSRLEFRHVDQGMQDERRREIAAQARAFSPDPYDDFLSTYHRFVFLHSLYDIALSFEHSPLIGCTSFALGDGAFEDGHTVLARNFDFEAGSIFDTGKAVFLVREQGRIPYASVAWPGLVGAVSGMNAEGLALVVHGARASDPRPVGEPVVHTTRDLLARARTTEEAVELLRDRAPMVSHMIMLTDAKGDVAIVERAPGHPIHVRRGRGKVPLTNHLEGPLAGDPANRRVEEKTSTRPRRARLDELLANLPPGASVERVVGVLRDKKGLGDVELPIGHRRALDALIATHAVVMDTTARVLWVSEGPHLLGRFVRFDLARLLGSSYEPRDDEPIVTLPEDPLHRSPAYEAWEKAGMPHHGEL</sequence>
<dbReference type="EMBL" id="WJIE01000005">
    <property type="protein sequence ID" value="MRG94254.1"/>
    <property type="molecule type" value="Genomic_DNA"/>
</dbReference>
<dbReference type="Gene3D" id="3.60.60.10">
    <property type="entry name" value="Penicillin V Acylase, Chain A"/>
    <property type="match status" value="1"/>
</dbReference>
<keyword evidence="2" id="KW-0812">Transmembrane</keyword>
<keyword evidence="5" id="KW-1185">Reference proteome</keyword>
<dbReference type="PANTHER" id="PTHR35190">
    <property type="entry name" value="PROTEIN DCD1B"/>
    <property type="match status" value="1"/>
</dbReference>
<keyword evidence="2" id="KW-1133">Transmembrane helix</keyword>
<proteinExistence type="predicted"/>
<dbReference type="InterPro" id="IPR005079">
    <property type="entry name" value="Peptidase_C45_hydrolase"/>
</dbReference>
<feature type="transmembrane region" description="Helical" evidence="2">
    <location>
        <begin position="105"/>
        <end position="125"/>
    </location>
</feature>